<comment type="similarity">
    <text evidence="2 7">Belongs to the cytochrome c oxidase subunit 3 family.</text>
</comment>
<feature type="transmembrane region" description="Helical" evidence="8">
    <location>
        <begin position="23"/>
        <end position="47"/>
    </location>
</feature>
<keyword evidence="6 8" id="KW-0472">Membrane</keyword>
<evidence type="ECO:0000256" key="8">
    <source>
        <dbReference type="SAM" id="Phobius"/>
    </source>
</evidence>
<feature type="transmembrane region" description="Helical" evidence="8">
    <location>
        <begin position="67"/>
        <end position="84"/>
    </location>
</feature>
<dbReference type="GO" id="GO:0005886">
    <property type="term" value="C:plasma membrane"/>
    <property type="evidence" value="ECO:0007669"/>
    <property type="project" value="UniProtKB-SubCell"/>
</dbReference>
<dbReference type="RefSeq" id="WP_406858405.1">
    <property type="nucleotide sequence ID" value="NZ_CP157484.1"/>
</dbReference>
<dbReference type="PROSITE" id="PS50253">
    <property type="entry name" value="COX3"/>
    <property type="match status" value="1"/>
</dbReference>
<dbReference type="Gene3D" id="1.20.120.80">
    <property type="entry name" value="Cytochrome c oxidase, subunit III, four-helix bundle"/>
    <property type="match status" value="1"/>
</dbReference>
<accession>A0AAU7JMN8</accession>
<dbReference type="AlphaFoldDB" id="A0AAU7JMN8"/>
<protein>
    <submittedName>
        <fullName evidence="10">Cytochrome C oxidase subunit III</fullName>
    </submittedName>
</protein>
<organism evidence="10">
    <name type="scientific">Alsobacter sp. KACC 23698</name>
    <dbReference type="NCBI Taxonomy" id="3149229"/>
    <lineage>
        <taxon>Bacteria</taxon>
        <taxon>Pseudomonadati</taxon>
        <taxon>Pseudomonadota</taxon>
        <taxon>Alphaproteobacteria</taxon>
        <taxon>Hyphomicrobiales</taxon>
        <taxon>Alsobacteraceae</taxon>
        <taxon>Alsobacter</taxon>
    </lineage>
</organism>
<evidence type="ECO:0000313" key="10">
    <source>
        <dbReference type="EMBL" id="XBO41550.1"/>
    </source>
</evidence>
<sequence>MKMRAVADLSGLPTYAFGSRSPIWWGTLGFVAIEGMGFALAVGSYLYLHHLNPQWPLSADPPNPWPGVILTLLLLASLWPNRLVDKAAHEENLAAVRRLSVIMSVMGLAAIGVRLWEFGVLHVRWDQNAYGSLTWLMLGLHATHLITDVGDTLVLTALMFTRHGQGKRFSDVSDNAFYWYFVVGAWLPIFLVVYGIPRW</sequence>
<dbReference type="PANTHER" id="PTHR11403">
    <property type="entry name" value="CYTOCHROME C OXIDASE SUBUNIT III"/>
    <property type="match status" value="1"/>
</dbReference>
<evidence type="ECO:0000256" key="1">
    <source>
        <dbReference type="ARBA" id="ARBA00004651"/>
    </source>
</evidence>
<keyword evidence="5 8" id="KW-1133">Transmembrane helix</keyword>
<dbReference type="InterPro" id="IPR000298">
    <property type="entry name" value="Cyt_c_oxidase-like_su3"/>
</dbReference>
<dbReference type="GO" id="GO:0019646">
    <property type="term" value="P:aerobic electron transport chain"/>
    <property type="evidence" value="ECO:0007669"/>
    <property type="project" value="InterPro"/>
</dbReference>
<dbReference type="InterPro" id="IPR013833">
    <property type="entry name" value="Cyt_c_oxidase_su3_a-hlx"/>
</dbReference>
<feature type="transmembrane region" description="Helical" evidence="8">
    <location>
        <begin position="177"/>
        <end position="196"/>
    </location>
</feature>
<dbReference type="EMBL" id="CP157484">
    <property type="protein sequence ID" value="XBO41550.1"/>
    <property type="molecule type" value="Genomic_DNA"/>
</dbReference>
<evidence type="ECO:0000256" key="5">
    <source>
        <dbReference type="ARBA" id="ARBA00022989"/>
    </source>
</evidence>
<feature type="transmembrane region" description="Helical" evidence="8">
    <location>
        <begin position="96"/>
        <end position="116"/>
    </location>
</feature>
<evidence type="ECO:0000256" key="2">
    <source>
        <dbReference type="ARBA" id="ARBA00010581"/>
    </source>
</evidence>
<dbReference type="GO" id="GO:0004129">
    <property type="term" value="F:cytochrome-c oxidase activity"/>
    <property type="evidence" value="ECO:0007669"/>
    <property type="project" value="InterPro"/>
</dbReference>
<reference evidence="10" key="1">
    <citation type="submission" date="2024-05" db="EMBL/GenBank/DDBJ databases">
        <authorList>
            <person name="Kim S."/>
            <person name="Heo J."/>
            <person name="Choi H."/>
            <person name="Choi Y."/>
            <person name="Kwon S.-W."/>
            <person name="Kim Y."/>
        </authorList>
    </citation>
    <scope>NUCLEOTIDE SEQUENCE</scope>
    <source>
        <strain evidence="10">KACC 23698</strain>
    </source>
</reference>
<keyword evidence="4 7" id="KW-0812">Transmembrane</keyword>
<gene>
    <name evidence="10" type="ORF">ABEG18_12585</name>
</gene>
<evidence type="ECO:0000256" key="4">
    <source>
        <dbReference type="ARBA" id="ARBA00022692"/>
    </source>
</evidence>
<feature type="transmembrane region" description="Helical" evidence="8">
    <location>
        <begin position="136"/>
        <end position="156"/>
    </location>
</feature>
<feature type="domain" description="Heme-copper oxidase subunit III family profile" evidence="9">
    <location>
        <begin position="1"/>
        <end position="198"/>
    </location>
</feature>
<evidence type="ECO:0000256" key="7">
    <source>
        <dbReference type="RuleBase" id="RU003376"/>
    </source>
</evidence>
<dbReference type="SUPFAM" id="SSF81452">
    <property type="entry name" value="Cytochrome c oxidase subunit III-like"/>
    <property type="match status" value="1"/>
</dbReference>
<evidence type="ECO:0000256" key="3">
    <source>
        <dbReference type="ARBA" id="ARBA00022475"/>
    </source>
</evidence>
<name>A0AAU7JMN8_9HYPH</name>
<evidence type="ECO:0000256" key="6">
    <source>
        <dbReference type="ARBA" id="ARBA00023136"/>
    </source>
</evidence>
<comment type="subcellular location">
    <subcellularLocation>
        <location evidence="1 7">Cell membrane</location>
        <topology evidence="1 7">Multi-pass membrane protein</topology>
    </subcellularLocation>
</comment>
<dbReference type="PANTHER" id="PTHR11403:SF2">
    <property type="entry name" value="CYTOCHROME BO(3) UBIQUINOL OXIDASE SUBUNIT 3"/>
    <property type="match status" value="1"/>
</dbReference>
<dbReference type="InterPro" id="IPR024791">
    <property type="entry name" value="Cyt_c/ubiquinol_Oxase_su3"/>
</dbReference>
<dbReference type="InterPro" id="IPR035973">
    <property type="entry name" value="Cyt_c_oxidase_su3-like_sf"/>
</dbReference>
<evidence type="ECO:0000259" key="9">
    <source>
        <dbReference type="PROSITE" id="PS50253"/>
    </source>
</evidence>
<proteinExistence type="inferred from homology"/>
<keyword evidence="3" id="KW-1003">Cell membrane</keyword>